<accession>A0A109KQA4</accession>
<gene>
    <name evidence="5" type="primary">dns_3</name>
    <name evidence="5" type="ORF">PFL603g_03497</name>
</gene>
<organism evidence="5 6">
    <name type="scientific">Pseudomonas fluorescens</name>
    <dbReference type="NCBI Taxonomy" id="294"/>
    <lineage>
        <taxon>Bacteria</taxon>
        <taxon>Pseudomonadati</taxon>
        <taxon>Pseudomonadota</taxon>
        <taxon>Gammaproteobacteria</taxon>
        <taxon>Pseudomonadales</taxon>
        <taxon>Pseudomonadaceae</taxon>
        <taxon>Pseudomonas</taxon>
    </lineage>
</organism>
<proteinExistence type="inferred from homology"/>
<evidence type="ECO:0000256" key="2">
    <source>
        <dbReference type="ARBA" id="ARBA00022722"/>
    </source>
</evidence>
<dbReference type="Proteomes" id="UP000063434">
    <property type="component" value="Unassembled WGS sequence"/>
</dbReference>
<dbReference type="EC" id="3.1.21.-" evidence="5"/>
<dbReference type="InterPro" id="IPR007346">
    <property type="entry name" value="Endonuclease-I"/>
</dbReference>
<dbReference type="GO" id="GO:0016787">
    <property type="term" value="F:hydrolase activity"/>
    <property type="evidence" value="ECO:0007669"/>
    <property type="project" value="UniProtKB-KW"/>
</dbReference>
<dbReference type="Pfam" id="PF04231">
    <property type="entry name" value="Endonuclease_1"/>
    <property type="match status" value="1"/>
</dbReference>
<evidence type="ECO:0000256" key="1">
    <source>
        <dbReference type="ARBA" id="ARBA00006429"/>
    </source>
</evidence>
<dbReference type="AlphaFoldDB" id="A0A109KQA4"/>
<keyword evidence="4" id="KW-0732">Signal</keyword>
<dbReference type="PATRIC" id="fig|294.195.peg.3748"/>
<evidence type="ECO:0000313" key="6">
    <source>
        <dbReference type="Proteomes" id="UP000063434"/>
    </source>
</evidence>
<keyword evidence="3 5" id="KW-0378">Hydrolase</keyword>
<feature type="chain" id="PRO_5007137720" evidence="4">
    <location>
        <begin position="23"/>
        <end position="242"/>
    </location>
</feature>
<sequence>MLISKRAGLAIALIAIAGPAFADAPKTFQEAKKTVYRIYAERPVEAYCGCAFTGKAVDLESCGYQPRKNAKRASRIEIEHIVPAWVIGHQRQCWQDGGRRNCTATDPLFSQAEGDLYNLVPVAGEVNGDRSNYAYGLVQGVEPQYGACAMAIDFKAKKAMPRPEMRGFLARTTLFMAERYDLRLSSQDRRLYEAWARQYPVTEWERWRNQRVACAMGDAGNPLVGLIESCPEQVTDRQMAGS</sequence>
<evidence type="ECO:0000256" key="3">
    <source>
        <dbReference type="ARBA" id="ARBA00022801"/>
    </source>
</evidence>
<dbReference type="RefSeq" id="WP_081089418.1">
    <property type="nucleotide sequence ID" value="NZ_LCYC01000048.1"/>
</dbReference>
<reference evidence="5 6" key="1">
    <citation type="submission" date="2015-05" db="EMBL/GenBank/DDBJ databases">
        <title>A genomic and transcriptomic approach to investigate the blue pigment phenotype in Pseudomonas fluorescens.</title>
        <authorList>
            <person name="Andreani N.A."/>
            <person name="Cardazzo B."/>
        </authorList>
    </citation>
    <scope>NUCLEOTIDE SEQUENCE [LARGE SCALE GENOMIC DNA]</scope>
    <source>
        <strain evidence="5 6">Ps_40</strain>
    </source>
</reference>
<protein>
    <submittedName>
        <fullName evidence="5">Extracellular deoxyribonuclease</fullName>
        <ecNumber evidence="5">3.1.21.-</ecNumber>
    </submittedName>
</protein>
<dbReference type="GO" id="GO:0004518">
    <property type="term" value="F:nuclease activity"/>
    <property type="evidence" value="ECO:0007669"/>
    <property type="project" value="UniProtKB-KW"/>
</dbReference>
<evidence type="ECO:0000313" key="5">
    <source>
        <dbReference type="EMBL" id="KWV73387.1"/>
    </source>
</evidence>
<dbReference type="PANTHER" id="PTHR33607:SF2">
    <property type="entry name" value="ENDONUCLEASE-1"/>
    <property type="match status" value="1"/>
</dbReference>
<name>A0A109KQA4_PSEFL</name>
<dbReference type="SUPFAM" id="SSF54060">
    <property type="entry name" value="His-Me finger endonucleases"/>
    <property type="match status" value="1"/>
</dbReference>
<dbReference type="InterPro" id="IPR044925">
    <property type="entry name" value="His-Me_finger_sf"/>
</dbReference>
<feature type="signal peptide" evidence="4">
    <location>
        <begin position="1"/>
        <end position="22"/>
    </location>
</feature>
<dbReference type="PANTHER" id="PTHR33607">
    <property type="entry name" value="ENDONUCLEASE-1"/>
    <property type="match status" value="1"/>
</dbReference>
<dbReference type="EMBL" id="LCYC01000048">
    <property type="protein sequence ID" value="KWV73387.1"/>
    <property type="molecule type" value="Genomic_DNA"/>
</dbReference>
<comment type="caution">
    <text evidence="5">The sequence shown here is derived from an EMBL/GenBank/DDBJ whole genome shotgun (WGS) entry which is preliminary data.</text>
</comment>
<evidence type="ECO:0000256" key="4">
    <source>
        <dbReference type="SAM" id="SignalP"/>
    </source>
</evidence>
<keyword evidence="2" id="KW-0540">Nuclease</keyword>
<comment type="similarity">
    <text evidence="1">Belongs to the EndA/NucM nuclease family.</text>
</comment>